<evidence type="ECO:0000313" key="2">
    <source>
        <dbReference type="EMBL" id="KAL3308040.1"/>
    </source>
</evidence>
<gene>
    <name evidence="2" type="ORF">Ciccas_013432</name>
</gene>
<feature type="compositionally biased region" description="Acidic residues" evidence="1">
    <location>
        <begin position="105"/>
        <end position="117"/>
    </location>
</feature>
<protein>
    <recommendedName>
        <fullName evidence="4">60S acidic ribosomal protein P2</fullName>
    </recommendedName>
</protein>
<dbReference type="Pfam" id="PF00428">
    <property type="entry name" value="Ribosomal_60s"/>
    <property type="match status" value="1"/>
</dbReference>
<organism evidence="2 3">
    <name type="scientific">Cichlidogyrus casuarinus</name>
    <dbReference type="NCBI Taxonomy" id="1844966"/>
    <lineage>
        <taxon>Eukaryota</taxon>
        <taxon>Metazoa</taxon>
        <taxon>Spiralia</taxon>
        <taxon>Lophotrochozoa</taxon>
        <taxon>Platyhelminthes</taxon>
        <taxon>Monogenea</taxon>
        <taxon>Monopisthocotylea</taxon>
        <taxon>Dactylogyridea</taxon>
        <taxon>Ancyrocephalidae</taxon>
        <taxon>Cichlidogyrus</taxon>
    </lineage>
</organism>
<feature type="region of interest" description="Disordered" evidence="1">
    <location>
        <begin position="90"/>
        <end position="117"/>
    </location>
</feature>
<name>A0ABD2PKQ2_9PLAT</name>
<keyword evidence="3" id="KW-1185">Reference proteome</keyword>
<evidence type="ECO:0000313" key="3">
    <source>
        <dbReference type="Proteomes" id="UP001626550"/>
    </source>
</evidence>
<accession>A0ABD2PKQ2</accession>
<evidence type="ECO:0000256" key="1">
    <source>
        <dbReference type="SAM" id="MobiDB-lite"/>
    </source>
</evidence>
<reference evidence="2 3" key="1">
    <citation type="submission" date="2024-11" db="EMBL/GenBank/DDBJ databases">
        <title>Adaptive evolution of stress response genes in parasites aligns with host niche diversity.</title>
        <authorList>
            <person name="Hahn C."/>
            <person name="Resl P."/>
        </authorList>
    </citation>
    <scope>NUCLEOTIDE SEQUENCE [LARGE SCALE GENOMIC DNA]</scope>
    <source>
        <strain evidence="2">EGGRZ-B1_66</strain>
        <tissue evidence="2">Body</tissue>
    </source>
</reference>
<proteinExistence type="predicted"/>
<comment type="caution">
    <text evidence="2">The sequence shown here is derived from an EMBL/GenBank/DDBJ whole genome shotgun (WGS) entry which is preliminary data.</text>
</comment>
<dbReference type="EMBL" id="JBJKFK010005980">
    <property type="protein sequence ID" value="KAL3308040.1"/>
    <property type="molecule type" value="Genomic_DNA"/>
</dbReference>
<evidence type="ECO:0008006" key="4">
    <source>
        <dbReference type="Google" id="ProtNLM"/>
    </source>
</evidence>
<dbReference type="Proteomes" id="UP001626550">
    <property type="component" value="Unassembled WGS sequence"/>
</dbReference>
<sequence>MVALSILLLKDGGKEITGKLTVYQFILASYIADSVMKVLKAAKLDPKCKYIKMFVDQINILPESVEELIKAFDMKNVASAGAAAPAAAAATPAATTQAKQPEPESSSDEDMGMDLFG</sequence>
<dbReference type="AlphaFoldDB" id="A0ABD2PKQ2"/>